<evidence type="ECO:0000256" key="4">
    <source>
        <dbReference type="ARBA" id="ARBA00012115"/>
    </source>
</evidence>
<dbReference type="GO" id="GO:0046872">
    <property type="term" value="F:metal ion binding"/>
    <property type="evidence" value="ECO:0007669"/>
    <property type="project" value="UniProtKB-KW"/>
</dbReference>
<gene>
    <name evidence="11" type="ORF">PECUL_23A050303</name>
</gene>
<accession>A0AAD1WB51</accession>
<reference evidence="11" key="1">
    <citation type="submission" date="2022-03" db="EMBL/GenBank/DDBJ databases">
        <authorList>
            <person name="Alioto T."/>
            <person name="Alioto T."/>
            <person name="Gomez Garrido J."/>
        </authorList>
    </citation>
    <scope>NUCLEOTIDE SEQUENCE</scope>
</reference>
<organism evidence="11 12">
    <name type="scientific">Pelobates cultripes</name>
    <name type="common">Western spadefoot toad</name>
    <dbReference type="NCBI Taxonomy" id="61616"/>
    <lineage>
        <taxon>Eukaryota</taxon>
        <taxon>Metazoa</taxon>
        <taxon>Chordata</taxon>
        <taxon>Craniata</taxon>
        <taxon>Vertebrata</taxon>
        <taxon>Euteleostomi</taxon>
        <taxon>Amphibia</taxon>
        <taxon>Batrachia</taxon>
        <taxon>Anura</taxon>
        <taxon>Pelobatoidea</taxon>
        <taxon>Pelobatidae</taxon>
        <taxon>Pelobates</taxon>
    </lineage>
</organism>
<feature type="domain" description="Endonuclease/exonuclease/phosphatase" evidence="10">
    <location>
        <begin position="66"/>
        <end position="199"/>
    </location>
</feature>
<dbReference type="EC" id="3.1.11.2" evidence="4"/>
<comment type="similarity">
    <text evidence="3">Belongs to the DNA repair enzymes AP/ExoA family.</text>
</comment>
<evidence type="ECO:0000259" key="10">
    <source>
        <dbReference type="Pfam" id="PF03372"/>
    </source>
</evidence>
<dbReference type="GO" id="GO:0005634">
    <property type="term" value="C:nucleus"/>
    <property type="evidence" value="ECO:0007669"/>
    <property type="project" value="TreeGrafter"/>
</dbReference>
<dbReference type="PANTHER" id="PTHR22748:SF4">
    <property type="entry name" value="DNA-(APURINIC OR APYRIMIDINIC SITE) ENDONUCLEASE 2"/>
    <property type="match status" value="1"/>
</dbReference>
<dbReference type="PANTHER" id="PTHR22748">
    <property type="entry name" value="AP ENDONUCLEASE"/>
    <property type="match status" value="1"/>
</dbReference>
<comment type="cofactor">
    <cofactor evidence="2">
        <name>Mg(2+)</name>
        <dbReference type="ChEBI" id="CHEBI:18420"/>
    </cofactor>
</comment>
<dbReference type="GO" id="GO:0006284">
    <property type="term" value="P:base-excision repair"/>
    <property type="evidence" value="ECO:0007669"/>
    <property type="project" value="TreeGrafter"/>
</dbReference>
<feature type="non-terminal residue" evidence="11">
    <location>
        <position position="1"/>
    </location>
</feature>
<evidence type="ECO:0000256" key="6">
    <source>
        <dbReference type="ARBA" id="ARBA00022763"/>
    </source>
</evidence>
<evidence type="ECO:0000256" key="8">
    <source>
        <dbReference type="ARBA" id="ARBA00022842"/>
    </source>
</evidence>
<evidence type="ECO:0000313" key="11">
    <source>
        <dbReference type="EMBL" id="CAH2300906.1"/>
    </source>
</evidence>
<dbReference type="GO" id="GO:0008081">
    <property type="term" value="F:phosphoric diester hydrolase activity"/>
    <property type="evidence" value="ECO:0007669"/>
    <property type="project" value="TreeGrafter"/>
</dbReference>
<dbReference type="InterPro" id="IPR005135">
    <property type="entry name" value="Endo/exonuclease/phosphatase"/>
</dbReference>
<keyword evidence="7" id="KW-0378">Hydrolase</keyword>
<dbReference type="GO" id="GO:0003906">
    <property type="term" value="F:DNA-(apurinic or apyrimidinic site) endonuclease activity"/>
    <property type="evidence" value="ECO:0007669"/>
    <property type="project" value="TreeGrafter"/>
</dbReference>
<sequence>QSPPLTVPSSHPQSSARARLLDVKTAALVDTEADSPDSTHVEIPGYRKIVYTLTHLVIRTQNWRGLKTPEKRSHLLRNLKQQHVSVAHLQETYLRPETNKLLRDNSYQTNVYSNHPSAHKAGTAILLASHLQFTLMDKMEDTGGRFLFIKGEIARKIYTFATVYAPNSGQASFLRRTIARLSRFTEGALLFGGDLNVPLEPRKDTQTPQT</sequence>
<evidence type="ECO:0000256" key="7">
    <source>
        <dbReference type="ARBA" id="ARBA00022801"/>
    </source>
</evidence>
<dbReference type="Pfam" id="PF03372">
    <property type="entry name" value="Exo_endo_phos"/>
    <property type="match status" value="1"/>
</dbReference>
<keyword evidence="8" id="KW-0460">Magnesium</keyword>
<dbReference type="SUPFAM" id="SSF56219">
    <property type="entry name" value="DNase I-like"/>
    <property type="match status" value="1"/>
</dbReference>
<dbReference type="InterPro" id="IPR036691">
    <property type="entry name" value="Endo/exonu/phosph_ase_sf"/>
</dbReference>
<evidence type="ECO:0000256" key="1">
    <source>
        <dbReference type="ARBA" id="ARBA00000493"/>
    </source>
</evidence>
<keyword evidence="5" id="KW-0479">Metal-binding</keyword>
<protein>
    <recommendedName>
        <fullName evidence="4">exodeoxyribonuclease III</fullName>
        <ecNumber evidence="4">3.1.11.2</ecNumber>
    </recommendedName>
</protein>
<evidence type="ECO:0000256" key="5">
    <source>
        <dbReference type="ARBA" id="ARBA00022723"/>
    </source>
</evidence>
<dbReference type="Proteomes" id="UP001295444">
    <property type="component" value="Chromosome 06"/>
</dbReference>
<dbReference type="Gene3D" id="3.60.10.10">
    <property type="entry name" value="Endonuclease/exonuclease/phosphatase"/>
    <property type="match status" value="1"/>
</dbReference>
<comment type="catalytic activity">
    <reaction evidence="1">
        <text>Exonucleolytic cleavage in the 3'- to 5'-direction to yield nucleoside 5'-phosphates.</text>
        <dbReference type="EC" id="3.1.11.2"/>
    </reaction>
</comment>
<name>A0AAD1WB51_PELCU</name>
<dbReference type="GO" id="GO:0008311">
    <property type="term" value="F:double-stranded DNA 3'-5' DNA exonuclease activity"/>
    <property type="evidence" value="ECO:0007669"/>
    <property type="project" value="UniProtKB-EC"/>
</dbReference>
<keyword evidence="6" id="KW-0227">DNA damage</keyword>
<evidence type="ECO:0000256" key="2">
    <source>
        <dbReference type="ARBA" id="ARBA00001946"/>
    </source>
</evidence>
<keyword evidence="9" id="KW-0234">DNA repair</keyword>
<dbReference type="InterPro" id="IPR004808">
    <property type="entry name" value="AP_endonuc_1"/>
</dbReference>
<dbReference type="AlphaFoldDB" id="A0AAD1WB51"/>
<keyword evidence="12" id="KW-1185">Reference proteome</keyword>
<evidence type="ECO:0000256" key="3">
    <source>
        <dbReference type="ARBA" id="ARBA00007092"/>
    </source>
</evidence>
<dbReference type="EMBL" id="OW240917">
    <property type="protein sequence ID" value="CAH2300906.1"/>
    <property type="molecule type" value="Genomic_DNA"/>
</dbReference>
<evidence type="ECO:0000256" key="9">
    <source>
        <dbReference type="ARBA" id="ARBA00023204"/>
    </source>
</evidence>
<proteinExistence type="inferred from homology"/>
<evidence type="ECO:0000313" key="12">
    <source>
        <dbReference type="Proteomes" id="UP001295444"/>
    </source>
</evidence>